<dbReference type="OrthoDB" id="1144182at2"/>
<dbReference type="Proteomes" id="UP000253951">
    <property type="component" value="Chromosome"/>
</dbReference>
<evidence type="ECO:0000256" key="1">
    <source>
        <dbReference type="SAM" id="Phobius"/>
    </source>
</evidence>
<accession>A0A345HAQ4</accession>
<name>A0A345HAQ4_9FLAO</name>
<feature type="transmembrane region" description="Helical" evidence="1">
    <location>
        <begin position="75"/>
        <end position="94"/>
    </location>
</feature>
<keyword evidence="1" id="KW-1133">Transmembrane helix</keyword>
<organism evidence="2 3">
    <name type="scientific">Flavobacterium arcticum</name>
    <dbReference type="NCBI Taxonomy" id="1784713"/>
    <lineage>
        <taxon>Bacteria</taxon>
        <taxon>Pseudomonadati</taxon>
        <taxon>Bacteroidota</taxon>
        <taxon>Flavobacteriia</taxon>
        <taxon>Flavobacteriales</taxon>
        <taxon>Flavobacteriaceae</taxon>
        <taxon>Flavobacterium</taxon>
    </lineage>
</organism>
<gene>
    <name evidence="2" type="ORF">DVK85_05220</name>
</gene>
<evidence type="ECO:0000313" key="2">
    <source>
        <dbReference type="EMBL" id="AXG73664.1"/>
    </source>
</evidence>
<evidence type="ECO:0000313" key="3">
    <source>
        <dbReference type="Proteomes" id="UP000253951"/>
    </source>
</evidence>
<dbReference type="AlphaFoldDB" id="A0A345HAQ4"/>
<protein>
    <submittedName>
        <fullName evidence="2">Competence protein</fullName>
    </submittedName>
</protein>
<reference evidence="2 3" key="1">
    <citation type="submission" date="2018-07" db="EMBL/GenBank/DDBJ databases">
        <title>Complete genome sequence of Flavobacterium arcticum type strain SM1502T.</title>
        <authorList>
            <person name="Li Y."/>
            <person name="Li D.-D."/>
        </authorList>
    </citation>
    <scope>NUCLEOTIDE SEQUENCE [LARGE SCALE GENOMIC DNA]</scope>
    <source>
        <strain evidence="2 3">SM1502</strain>
    </source>
</reference>
<sequence>MAFEEVKENIEDLKAQGEEVFNANVKYYKLLAFKMFMKTNVMVAKALLLGTLLLLVLFFFSFAGAFALGEALGNYGYGFLIVGVFYLLLAFIVYKMRNKIVDGPLIANFSKIFLKDD</sequence>
<feature type="transmembrane region" description="Helical" evidence="1">
    <location>
        <begin position="46"/>
        <end position="69"/>
    </location>
</feature>
<keyword evidence="1" id="KW-0812">Transmembrane</keyword>
<keyword evidence="1" id="KW-0472">Membrane</keyword>
<dbReference type="KEGG" id="fat:DVK85_05220"/>
<dbReference type="EMBL" id="CP031188">
    <property type="protein sequence ID" value="AXG73664.1"/>
    <property type="molecule type" value="Genomic_DNA"/>
</dbReference>
<proteinExistence type="predicted"/>
<keyword evidence="3" id="KW-1185">Reference proteome</keyword>
<dbReference type="RefSeq" id="WP_114677424.1">
    <property type="nucleotide sequence ID" value="NZ_CP031188.1"/>
</dbReference>